<dbReference type="InterPro" id="IPR036291">
    <property type="entry name" value="NAD(P)-bd_dom_sf"/>
</dbReference>
<dbReference type="InterPro" id="IPR051397">
    <property type="entry name" value="Zn-ADH-like_protein"/>
</dbReference>
<name>A0A6J7D077_9ZZZZ</name>
<dbReference type="Gene3D" id="3.90.180.10">
    <property type="entry name" value="Medium-chain alcohol dehydrogenases, catalytic domain"/>
    <property type="match status" value="1"/>
</dbReference>
<dbReference type="PANTHER" id="PTHR43677">
    <property type="entry name" value="SHORT-CHAIN DEHYDROGENASE/REDUCTASE"/>
    <property type="match status" value="1"/>
</dbReference>
<dbReference type="SUPFAM" id="SSF51735">
    <property type="entry name" value="NAD(P)-binding Rossmann-fold domains"/>
    <property type="match status" value="1"/>
</dbReference>
<dbReference type="Gene3D" id="3.40.50.720">
    <property type="entry name" value="NAD(P)-binding Rossmann-like Domain"/>
    <property type="match status" value="1"/>
</dbReference>
<dbReference type="GO" id="GO:0016491">
    <property type="term" value="F:oxidoreductase activity"/>
    <property type="evidence" value="ECO:0007669"/>
    <property type="project" value="InterPro"/>
</dbReference>
<dbReference type="Pfam" id="PF00107">
    <property type="entry name" value="ADH_zinc_N"/>
    <property type="match status" value="1"/>
</dbReference>
<feature type="domain" description="Enoyl reductase (ER)" evidence="1">
    <location>
        <begin position="10"/>
        <end position="320"/>
    </location>
</feature>
<protein>
    <submittedName>
        <fullName evidence="2">Unannotated protein</fullName>
    </submittedName>
</protein>
<dbReference type="Pfam" id="PF08240">
    <property type="entry name" value="ADH_N"/>
    <property type="match status" value="1"/>
</dbReference>
<dbReference type="PANTHER" id="PTHR43677:SF4">
    <property type="entry name" value="QUINONE OXIDOREDUCTASE-LIKE PROTEIN 2"/>
    <property type="match status" value="1"/>
</dbReference>
<accession>A0A6J7D077</accession>
<dbReference type="InterPro" id="IPR013154">
    <property type="entry name" value="ADH-like_N"/>
</dbReference>
<proteinExistence type="predicted"/>
<dbReference type="CDD" id="cd08241">
    <property type="entry name" value="QOR1"/>
    <property type="match status" value="1"/>
</dbReference>
<dbReference type="InterPro" id="IPR013149">
    <property type="entry name" value="ADH-like_C"/>
</dbReference>
<evidence type="ECO:0000259" key="1">
    <source>
        <dbReference type="SMART" id="SM00829"/>
    </source>
</evidence>
<evidence type="ECO:0000313" key="2">
    <source>
        <dbReference type="EMBL" id="CAB4862458.1"/>
    </source>
</evidence>
<gene>
    <name evidence="2" type="ORF">UFOPK3444_00252</name>
</gene>
<dbReference type="SUPFAM" id="SSF50129">
    <property type="entry name" value="GroES-like"/>
    <property type="match status" value="1"/>
</dbReference>
<dbReference type="AlphaFoldDB" id="A0A6J7D077"/>
<dbReference type="InterPro" id="IPR020843">
    <property type="entry name" value="ER"/>
</dbReference>
<dbReference type="EMBL" id="CAFBLU010000003">
    <property type="protein sequence ID" value="CAB4862458.1"/>
    <property type="molecule type" value="Genomic_DNA"/>
</dbReference>
<organism evidence="2">
    <name type="scientific">freshwater metagenome</name>
    <dbReference type="NCBI Taxonomy" id="449393"/>
    <lineage>
        <taxon>unclassified sequences</taxon>
        <taxon>metagenomes</taxon>
        <taxon>ecological metagenomes</taxon>
    </lineage>
</organism>
<sequence>MRAQQISELGGPDSLTLVDLPDPVADAGSVLIEVHAAGVSFPDLLLSQGLYQMKPELPFVPGVDVSGVVITAPEGSDLKPGDRVAAMTGLGGFAELAAAPAMLTFAIPDSLSFEAAAGFVMNHHTAVFALQRRGAVQTGETVLILGAGGGVGTAAIQVSHALGAKVIAVASSDATRAAAAAAGAETVLDGAGDWGPEVKELTGGRGVDVVVDPVGGEAFTAGLRSLAPEGRLLVIGFAAGAIPEIAANRILLRNVSVVGVNWGGFIAGHPSYPAEAAAQLAEWLEQDLIRPEVGLSYSFDDSAQALRDLGDRKAVAKSVIRVKT</sequence>
<dbReference type="SMART" id="SM00829">
    <property type="entry name" value="PKS_ER"/>
    <property type="match status" value="1"/>
</dbReference>
<dbReference type="InterPro" id="IPR011032">
    <property type="entry name" value="GroES-like_sf"/>
</dbReference>
<reference evidence="2" key="1">
    <citation type="submission" date="2020-05" db="EMBL/GenBank/DDBJ databases">
        <authorList>
            <person name="Chiriac C."/>
            <person name="Salcher M."/>
            <person name="Ghai R."/>
            <person name="Kavagutti S V."/>
        </authorList>
    </citation>
    <scope>NUCLEOTIDE SEQUENCE</scope>
</reference>